<dbReference type="AlphaFoldDB" id="A0A4R6QNN6"/>
<organism evidence="2 3">
    <name type="scientific">Roseateles toxinivorans</name>
    <dbReference type="NCBI Taxonomy" id="270368"/>
    <lineage>
        <taxon>Bacteria</taxon>
        <taxon>Pseudomonadati</taxon>
        <taxon>Pseudomonadota</taxon>
        <taxon>Betaproteobacteria</taxon>
        <taxon>Burkholderiales</taxon>
        <taxon>Sphaerotilaceae</taxon>
        <taxon>Roseateles</taxon>
    </lineage>
</organism>
<feature type="region of interest" description="Disordered" evidence="1">
    <location>
        <begin position="1"/>
        <end position="30"/>
    </location>
</feature>
<gene>
    <name evidence="2" type="ORF">DES47_10218</name>
</gene>
<sequence>MLISLHKNATTTPATRLAIQPAHGTETELA</sequence>
<accession>A0A4R6QNN6</accession>
<comment type="caution">
    <text evidence="2">The sequence shown here is derived from an EMBL/GenBank/DDBJ whole genome shotgun (WGS) entry which is preliminary data.</text>
</comment>
<dbReference type="Proteomes" id="UP000295361">
    <property type="component" value="Unassembled WGS sequence"/>
</dbReference>
<keyword evidence="3" id="KW-1185">Reference proteome</keyword>
<evidence type="ECO:0000313" key="2">
    <source>
        <dbReference type="EMBL" id="TDP72273.1"/>
    </source>
</evidence>
<evidence type="ECO:0000313" key="3">
    <source>
        <dbReference type="Proteomes" id="UP000295361"/>
    </source>
</evidence>
<reference evidence="2 3" key="1">
    <citation type="submission" date="2019-03" db="EMBL/GenBank/DDBJ databases">
        <title>Genomic Encyclopedia of Type Strains, Phase IV (KMG-IV): sequencing the most valuable type-strain genomes for metagenomic binning, comparative biology and taxonomic classification.</title>
        <authorList>
            <person name="Goeker M."/>
        </authorList>
    </citation>
    <scope>NUCLEOTIDE SEQUENCE [LARGE SCALE GENOMIC DNA]</scope>
    <source>
        <strain evidence="2 3">DSM 16998</strain>
    </source>
</reference>
<name>A0A4R6QNN6_9BURK</name>
<dbReference type="EMBL" id="SNXS01000002">
    <property type="protein sequence ID" value="TDP72273.1"/>
    <property type="molecule type" value="Genomic_DNA"/>
</dbReference>
<dbReference type="InParanoid" id="A0A4R6QNN6"/>
<evidence type="ECO:0000256" key="1">
    <source>
        <dbReference type="SAM" id="MobiDB-lite"/>
    </source>
</evidence>
<protein>
    <submittedName>
        <fullName evidence="2">Uncharacterized protein</fullName>
    </submittedName>
</protein>
<proteinExistence type="predicted"/>